<dbReference type="PANTHER" id="PTHR45976">
    <property type="entry name" value="ARMADILLO SEGMENT POLARITY PROTEIN"/>
    <property type="match status" value="1"/>
</dbReference>
<dbReference type="InterPro" id="IPR013284">
    <property type="entry name" value="Beta-catenin"/>
</dbReference>
<keyword evidence="1" id="KW-0217">Developmental protein</keyword>
<feature type="compositionally biased region" description="Low complexity" evidence="2">
    <location>
        <begin position="11"/>
        <end position="21"/>
    </location>
</feature>
<evidence type="ECO:0000256" key="2">
    <source>
        <dbReference type="SAM" id="MobiDB-lite"/>
    </source>
</evidence>
<keyword evidence="3" id="KW-1185">Reference proteome</keyword>
<proteinExistence type="predicted"/>
<dbReference type="WBParaSite" id="SMUV_0000111001-mRNA-1">
    <property type="protein sequence ID" value="SMUV_0000111001-mRNA-1"/>
    <property type="gene ID" value="SMUV_0000111001"/>
</dbReference>
<dbReference type="Proteomes" id="UP000046393">
    <property type="component" value="Unplaced"/>
</dbReference>
<dbReference type="GO" id="GO:0007155">
    <property type="term" value="P:cell adhesion"/>
    <property type="evidence" value="ECO:0007669"/>
    <property type="project" value="InterPro"/>
</dbReference>
<reference evidence="4" key="1">
    <citation type="submission" date="2017-02" db="UniProtKB">
        <authorList>
            <consortium name="WormBaseParasite"/>
        </authorList>
    </citation>
    <scope>IDENTIFICATION</scope>
</reference>
<evidence type="ECO:0000313" key="3">
    <source>
        <dbReference type="Proteomes" id="UP000046393"/>
    </source>
</evidence>
<dbReference type="InterPro" id="IPR000225">
    <property type="entry name" value="Armadillo"/>
</dbReference>
<evidence type="ECO:0000256" key="1">
    <source>
        <dbReference type="ARBA" id="ARBA00022473"/>
    </source>
</evidence>
<organism evidence="3 4">
    <name type="scientific">Syphacia muris</name>
    <dbReference type="NCBI Taxonomy" id="451379"/>
    <lineage>
        <taxon>Eukaryota</taxon>
        <taxon>Metazoa</taxon>
        <taxon>Ecdysozoa</taxon>
        <taxon>Nematoda</taxon>
        <taxon>Chromadorea</taxon>
        <taxon>Rhabditida</taxon>
        <taxon>Spirurina</taxon>
        <taxon>Oxyuridomorpha</taxon>
        <taxon>Oxyuroidea</taxon>
        <taxon>Oxyuridae</taxon>
        <taxon>Syphacia</taxon>
    </lineage>
</organism>
<name>A0A0N5AAE2_9BILA</name>
<dbReference type="AlphaFoldDB" id="A0A0N5AAE2"/>
<dbReference type="SUPFAM" id="SSF48371">
    <property type="entry name" value="ARM repeat"/>
    <property type="match status" value="2"/>
</dbReference>
<dbReference type="InterPro" id="IPR016024">
    <property type="entry name" value="ARM-type_fold"/>
</dbReference>
<dbReference type="GO" id="GO:0045296">
    <property type="term" value="F:cadherin binding"/>
    <property type="evidence" value="ECO:0007669"/>
    <property type="project" value="InterPro"/>
</dbReference>
<sequence length="687" mass="75277">MELTEGGQYASFGSSSRSLLDSESNSSVFHLKEFNENYASTRSERIRAALFPELVRDGLDPNQVIKSHASIVEQLAEPSQLIKTSLLELLSLQDETELVTKGIPELIKSLADKDETVAARAAHMVYLFSREDKSLRAIARDPSLIAALFSASKSPNESVQVNAIAALSHISEHPEGRMHVFRSGGILELIRMLSVPVDSVRRYAITTLHNLLLYMESAKQETRNCGGIEAMTPLLRDQNVQFLALVADSLYLVLLDHPQGKLVFLSLGGPTMLIDLLKTHRNYSKLVYVVIRCINAVSVCRESKVALIALGALQVLDTFIDDADEKMRVAVLSSVRNLSDAAANEENLGPLVVRMINIAANGDEASVACATGILSNLTCNNVKNKQTLCANRGIDVLCSALERFSTSEEVTEPTLCALRHCTARHSMATQAQSDVHLAQAHNVILDLLASMRAPVVRAALGLVRNLALLPSNFQLLIHETTEKGETAVSLAMDVLSRAGEQFRQDPMALVDGVAMRELVEGAISALHQLANDSSVANLILQDRQCIVMLMKLLVWDEVHGSEDELLLRELLGLLYQLTKSPDGAREIDTYDPSTALMNALHSVHKSVAIYASGILKNLHPTEPVGYNDDISGIGIIGGDDDLVDILEPELRIMYQPPGVDRVEQDGSWQPTPYQTHNQNQSWFDTDL</sequence>
<evidence type="ECO:0000313" key="4">
    <source>
        <dbReference type="WBParaSite" id="SMUV_0000111001-mRNA-1"/>
    </source>
</evidence>
<dbReference type="Gene3D" id="1.25.10.10">
    <property type="entry name" value="Leucine-rich Repeat Variant"/>
    <property type="match status" value="1"/>
</dbReference>
<dbReference type="CDD" id="cd21719">
    <property type="entry name" value="CTNNAbd_CTNNB1-like"/>
    <property type="match status" value="1"/>
</dbReference>
<dbReference type="SMART" id="SM00185">
    <property type="entry name" value="ARM"/>
    <property type="match status" value="8"/>
</dbReference>
<dbReference type="STRING" id="451379.A0A0N5AAE2"/>
<feature type="region of interest" description="Disordered" evidence="2">
    <location>
        <begin position="661"/>
        <end position="687"/>
    </location>
</feature>
<dbReference type="Pfam" id="PF00514">
    <property type="entry name" value="Arm"/>
    <property type="match status" value="1"/>
</dbReference>
<dbReference type="InterPro" id="IPR011989">
    <property type="entry name" value="ARM-like"/>
</dbReference>
<accession>A0A0N5AAE2</accession>
<feature type="region of interest" description="Disordered" evidence="2">
    <location>
        <begin position="1"/>
        <end position="21"/>
    </location>
</feature>
<protein>
    <submittedName>
        <fullName evidence="4">Armadillo repeat-containing protein 6</fullName>
    </submittedName>
</protein>
<feature type="compositionally biased region" description="Polar residues" evidence="2">
    <location>
        <begin position="666"/>
        <end position="687"/>
    </location>
</feature>
<dbReference type="PRINTS" id="PR01869">
    <property type="entry name" value="BCATNINFAMLY"/>
</dbReference>